<sequence length="75" mass="8253">MIPIVLASCNADLLQPIQSFLATMEEYIREVSRVATVPSEPLLQLTCRPKEASALEDSELPVEEQKPSLGKLISN</sequence>
<evidence type="ECO:0000313" key="2">
    <source>
        <dbReference type="EMBL" id="KAK4264001.1"/>
    </source>
</evidence>
<dbReference type="Proteomes" id="UP001293593">
    <property type="component" value="Unassembled WGS sequence"/>
</dbReference>
<evidence type="ECO:0000313" key="3">
    <source>
        <dbReference type="Proteomes" id="UP001293593"/>
    </source>
</evidence>
<protein>
    <submittedName>
        <fullName evidence="2">Uncharacterized protein</fullName>
    </submittedName>
</protein>
<keyword evidence="3" id="KW-1185">Reference proteome</keyword>
<accession>A0AAE1J7M3</accession>
<comment type="caution">
    <text evidence="2">The sequence shown here is derived from an EMBL/GenBank/DDBJ whole genome shotgun (WGS) entry which is preliminary data.</text>
</comment>
<organism evidence="2 3">
    <name type="scientific">Acacia crassicarpa</name>
    <name type="common">northern wattle</name>
    <dbReference type="NCBI Taxonomy" id="499986"/>
    <lineage>
        <taxon>Eukaryota</taxon>
        <taxon>Viridiplantae</taxon>
        <taxon>Streptophyta</taxon>
        <taxon>Embryophyta</taxon>
        <taxon>Tracheophyta</taxon>
        <taxon>Spermatophyta</taxon>
        <taxon>Magnoliopsida</taxon>
        <taxon>eudicotyledons</taxon>
        <taxon>Gunneridae</taxon>
        <taxon>Pentapetalae</taxon>
        <taxon>rosids</taxon>
        <taxon>fabids</taxon>
        <taxon>Fabales</taxon>
        <taxon>Fabaceae</taxon>
        <taxon>Caesalpinioideae</taxon>
        <taxon>mimosoid clade</taxon>
        <taxon>Acacieae</taxon>
        <taxon>Acacia</taxon>
    </lineage>
</organism>
<evidence type="ECO:0000256" key="1">
    <source>
        <dbReference type="SAM" id="MobiDB-lite"/>
    </source>
</evidence>
<dbReference type="EMBL" id="JAWXYG010000009">
    <property type="protein sequence ID" value="KAK4264001.1"/>
    <property type="molecule type" value="Genomic_DNA"/>
</dbReference>
<name>A0AAE1J7M3_9FABA</name>
<gene>
    <name evidence="2" type="ORF">QN277_029344</name>
</gene>
<dbReference type="AlphaFoldDB" id="A0AAE1J7M3"/>
<reference evidence="2" key="1">
    <citation type="submission" date="2023-10" db="EMBL/GenBank/DDBJ databases">
        <title>Chromosome-level genome of the transformable northern wattle, Acacia crassicarpa.</title>
        <authorList>
            <person name="Massaro I."/>
            <person name="Sinha N.R."/>
            <person name="Poethig S."/>
            <person name="Leichty A.R."/>
        </authorList>
    </citation>
    <scope>NUCLEOTIDE SEQUENCE</scope>
    <source>
        <strain evidence="2">Acra3RX</strain>
        <tissue evidence="2">Leaf</tissue>
    </source>
</reference>
<feature type="region of interest" description="Disordered" evidence="1">
    <location>
        <begin position="54"/>
        <end position="75"/>
    </location>
</feature>
<proteinExistence type="predicted"/>